<protein>
    <recommendedName>
        <fullName evidence="4">Cystatin domain-containing protein</fullName>
    </recommendedName>
</protein>
<dbReference type="SUPFAM" id="SSF54403">
    <property type="entry name" value="Cystatin/monellin"/>
    <property type="match status" value="1"/>
</dbReference>
<dbReference type="Pfam" id="PF00031">
    <property type="entry name" value="Cystatin"/>
    <property type="match status" value="1"/>
</dbReference>
<dbReference type="EMBL" id="WJXA01000003">
    <property type="protein sequence ID" value="KAF7147342.1"/>
    <property type="molecule type" value="Genomic_DNA"/>
</dbReference>
<evidence type="ECO:0000259" key="4">
    <source>
        <dbReference type="Pfam" id="PF00031"/>
    </source>
</evidence>
<keyword evidence="2" id="KW-0789">Thiol protease inhibitor</keyword>
<feature type="region of interest" description="Disordered" evidence="3">
    <location>
        <begin position="1"/>
        <end position="57"/>
    </location>
</feature>
<dbReference type="Proteomes" id="UP000626092">
    <property type="component" value="Unassembled WGS sequence"/>
</dbReference>
<proteinExistence type="predicted"/>
<dbReference type="InterPro" id="IPR046350">
    <property type="entry name" value="Cystatin_sf"/>
</dbReference>
<comment type="caution">
    <text evidence="5">The sequence shown here is derived from an EMBL/GenBank/DDBJ whole genome shotgun (WGS) entry which is preliminary data.</text>
</comment>
<accession>A0A834LRE3</accession>
<feature type="compositionally biased region" description="Basic and acidic residues" evidence="3">
    <location>
        <begin position="34"/>
        <end position="44"/>
    </location>
</feature>
<sequence>MNVVLSASQSPAKKQRCDEGTPQAQSSSSEEETQDPRSKIKDYTNDEDVEDDSDGMHEITDNEFEESQRQIEEKEMNLEFVKVVKANGVHVSGFMYYITFDVKDHDVVDGRTKEFQARVWHGISKITLELCRPKPTKVNYLHMFDVIDAY</sequence>
<dbReference type="Gene3D" id="3.10.450.10">
    <property type="match status" value="1"/>
</dbReference>
<dbReference type="GO" id="GO:0004869">
    <property type="term" value="F:cysteine-type endopeptidase inhibitor activity"/>
    <property type="evidence" value="ECO:0007669"/>
    <property type="project" value="UniProtKB-KW"/>
</dbReference>
<dbReference type="InterPro" id="IPR006462">
    <property type="entry name" value="MS5"/>
</dbReference>
<feature type="compositionally biased region" description="Polar residues" evidence="3">
    <location>
        <begin position="1"/>
        <end position="12"/>
    </location>
</feature>
<reference evidence="5" key="1">
    <citation type="submission" date="2019-11" db="EMBL/GenBank/DDBJ databases">
        <authorList>
            <person name="Liu Y."/>
            <person name="Hou J."/>
            <person name="Li T.-Q."/>
            <person name="Guan C.-H."/>
            <person name="Wu X."/>
            <person name="Wu H.-Z."/>
            <person name="Ling F."/>
            <person name="Zhang R."/>
            <person name="Shi X.-G."/>
            <person name="Ren J.-P."/>
            <person name="Chen E.-F."/>
            <person name="Sun J.-M."/>
        </authorList>
    </citation>
    <scope>NUCLEOTIDE SEQUENCE</scope>
    <source>
        <strain evidence="5">Adult_tree_wgs_1</strain>
        <tissue evidence="5">Leaves</tissue>
    </source>
</reference>
<evidence type="ECO:0000256" key="1">
    <source>
        <dbReference type="ARBA" id="ARBA00022690"/>
    </source>
</evidence>
<evidence type="ECO:0000313" key="5">
    <source>
        <dbReference type="EMBL" id="KAF7147342.1"/>
    </source>
</evidence>
<evidence type="ECO:0000313" key="6">
    <source>
        <dbReference type="Proteomes" id="UP000626092"/>
    </source>
</evidence>
<gene>
    <name evidence="5" type="ORF">RHSIM_Rhsim03G0082100</name>
</gene>
<dbReference type="PANTHER" id="PTHR31260">
    <property type="entry name" value="CYSTATIN/MONELLIN SUPERFAMILY PROTEIN"/>
    <property type="match status" value="1"/>
</dbReference>
<dbReference type="InterPro" id="IPR006525">
    <property type="entry name" value="Cystatin-related_pln"/>
</dbReference>
<evidence type="ECO:0000256" key="3">
    <source>
        <dbReference type="SAM" id="MobiDB-lite"/>
    </source>
</evidence>
<dbReference type="PANTHER" id="PTHR31260:SF28">
    <property type="entry name" value="CYSTATIN DOMAIN PROTEIN"/>
    <property type="match status" value="1"/>
</dbReference>
<evidence type="ECO:0000256" key="2">
    <source>
        <dbReference type="ARBA" id="ARBA00022704"/>
    </source>
</evidence>
<feature type="domain" description="Cystatin" evidence="4">
    <location>
        <begin position="76"/>
        <end position="122"/>
    </location>
</feature>
<organism evidence="5 6">
    <name type="scientific">Rhododendron simsii</name>
    <name type="common">Sims's rhododendron</name>
    <dbReference type="NCBI Taxonomy" id="118357"/>
    <lineage>
        <taxon>Eukaryota</taxon>
        <taxon>Viridiplantae</taxon>
        <taxon>Streptophyta</taxon>
        <taxon>Embryophyta</taxon>
        <taxon>Tracheophyta</taxon>
        <taxon>Spermatophyta</taxon>
        <taxon>Magnoliopsida</taxon>
        <taxon>eudicotyledons</taxon>
        <taxon>Gunneridae</taxon>
        <taxon>Pentapetalae</taxon>
        <taxon>asterids</taxon>
        <taxon>Ericales</taxon>
        <taxon>Ericaceae</taxon>
        <taxon>Ericoideae</taxon>
        <taxon>Rhodoreae</taxon>
        <taxon>Rhododendron</taxon>
    </lineage>
</organism>
<keyword evidence="1" id="KW-0646">Protease inhibitor</keyword>
<name>A0A834LRE3_RHOSS</name>
<keyword evidence="6" id="KW-1185">Reference proteome</keyword>
<dbReference type="OrthoDB" id="1625419at2759"/>
<dbReference type="NCBIfam" id="TIGR01638">
    <property type="entry name" value="Atha_cystat_rel"/>
    <property type="match status" value="1"/>
</dbReference>
<dbReference type="AlphaFoldDB" id="A0A834LRE3"/>
<dbReference type="InterPro" id="IPR000010">
    <property type="entry name" value="Cystatin_dom"/>
</dbReference>